<dbReference type="AlphaFoldDB" id="K6XVC4"/>
<dbReference type="SMART" id="SM00320">
    <property type="entry name" value="WD40"/>
    <property type="match status" value="5"/>
</dbReference>
<dbReference type="InterPro" id="IPR011600">
    <property type="entry name" value="Pept_C14_caspase"/>
</dbReference>
<evidence type="ECO:0000313" key="6">
    <source>
        <dbReference type="Proteomes" id="UP000006334"/>
    </source>
</evidence>
<feature type="repeat" description="WD" evidence="3">
    <location>
        <begin position="492"/>
        <end position="531"/>
    </location>
</feature>
<dbReference type="eggNOG" id="COG4249">
    <property type="taxonomic scope" value="Bacteria"/>
</dbReference>
<evidence type="ECO:0000256" key="1">
    <source>
        <dbReference type="ARBA" id="ARBA00022574"/>
    </source>
</evidence>
<keyword evidence="1 3" id="KW-0853">WD repeat</keyword>
<dbReference type="Pfam" id="PF00656">
    <property type="entry name" value="Peptidase_C14"/>
    <property type="match status" value="1"/>
</dbReference>
<evidence type="ECO:0000259" key="4">
    <source>
        <dbReference type="Pfam" id="PF00656"/>
    </source>
</evidence>
<dbReference type="GO" id="GO:0004197">
    <property type="term" value="F:cysteine-type endopeptidase activity"/>
    <property type="evidence" value="ECO:0007669"/>
    <property type="project" value="InterPro"/>
</dbReference>
<dbReference type="eggNOG" id="COG2319">
    <property type="taxonomic scope" value="Bacteria"/>
</dbReference>
<dbReference type="PROSITE" id="PS50294">
    <property type="entry name" value="WD_REPEATS_REGION"/>
    <property type="match status" value="4"/>
</dbReference>
<accession>K6XVC4</accession>
<dbReference type="GO" id="GO:0042393">
    <property type="term" value="F:histone binding"/>
    <property type="evidence" value="ECO:0007669"/>
    <property type="project" value="TreeGrafter"/>
</dbReference>
<comment type="caution">
    <text evidence="5">The sequence shown here is derived from an EMBL/GenBank/DDBJ whole genome shotgun (WGS) entry which is preliminary data.</text>
</comment>
<gene>
    <name evidence="5" type="ORF">GLIP_3010</name>
</gene>
<dbReference type="SUPFAM" id="SSF50978">
    <property type="entry name" value="WD40 repeat-like"/>
    <property type="match status" value="1"/>
</dbReference>
<dbReference type="PROSITE" id="PS50082">
    <property type="entry name" value="WD_REPEATS_2"/>
    <property type="match status" value="4"/>
</dbReference>
<dbReference type="STRING" id="1127673.GLIP_3010"/>
<dbReference type="Proteomes" id="UP000006334">
    <property type="component" value="Unassembled WGS sequence"/>
</dbReference>
<evidence type="ECO:0000256" key="3">
    <source>
        <dbReference type="PROSITE-ProRule" id="PRU00221"/>
    </source>
</evidence>
<dbReference type="InterPro" id="IPR019775">
    <property type="entry name" value="WD40_repeat_CS"/>
</dbReference>
<name>K6XVC4_9ALTE</name>
<dbReference type="InterPro" id="IPR029030">
    <property type="entry name" value="Caspase-like_dom_sf"/>
</dbReference>
<dbReference type="RefSeq" id="WP_008845436.1">
    <property type="nucleotide sequence ID" value="NZ_BAEN01000059.1"/>
</dbReference>
<dbReference type="Gene3D" id="2.130.10.10">
    <property type="entry name" value="YVTN repeat-like/Quinoprotein amine dehydrogenase"/>
    <property type="match status" value="3"/>
</dbReference>
<reference evidence="5 6" key="1">
    <citation type="journal article" date="2017" name="Antonie Van Leeuwenhoek">
        <title>Rhizobium rhizosphaerae sp. nov., a novel species isolated from rice rhizosphere.</title>
        <authorList>
            <person name="Zhao J.J."/>
            <person name="Zhang J."/>
            <person name="Zhang R.J."/>
            <person name="Zhang C.W."/>
            <person name="Yin H.Q."/>
            <person name="Zhang X.X."/>
        </authorList>
    </citation>
    <scope>NUCLEOTIDE SEQUENCE [LARGE SCALE GENOMIC DNA]</scope>
    <source>
        <strain evidence="5 6">E3</strain>
    </source>
</reference>
<dbReference type="PROSITE" id="PS00678">
    <property type="entry name" value="WD_REPEATS_1"/>
    <property type="match status" value="3"/>
</dbReference>
<dbReference type="Gene3D" id="3.40.50.1460">
    <property type="match status" value="1"/>
</dbReference>
<feature type="repeat" description="WD" evidence="3">
    <location>
        <begin position="130"/>
        <end position="164"/>
    </location>
</feature>
<dbReference type="InterPro" id="IPR001680">
    <property type="entry name" value="WD40_rpt"/>
</dbReference>
<dbReference type="InterPro" id="IPR036322">
    <property type="entry name" value="WD40_repeat_dom_sf"/>
</dbReference>
<protein>
    <recommendedName>
        <fullName evidence="4">Peptidase C14 caspase domain-containing protein</fullName>
    </recommendedName>
</protein>
<proteinExistence type="predicted"/>
<dbReference type="SUPFAM" id="SSF50998">
    <property type="entry name" value="Quinoprotein alcohol dehydrogenase-like"/>
    <property type="match status" value="1"/>
</dbReference>
<evidence type="ECO:0000313" key="5">
    <source>
        <dbReference type="EMBL" id="GAC15631.1"/>
    </source>
</evidence>
<sequence>MEKLIVYCFALFFTHTIFAQNKTFLRIETGAHTAPINQVLATSDGKFLITAANDKTIRVWDIDNEKESRRILGFIGEGPDGMIHYIGLSPDNNLLAVAVHRGESHNKVADDQDVIRIYDFHSGDIIKVLDPQNTDDLLTVNFSDDGKYLISSSEDHSIHIWDVEQILNSDHSRPMHTIVDNNYYQRPKAVEMFKFADDYRIVSADYGSRFKVVSLYSLAQKKVINSFKAKDRLTHLAMSDRFIAVTGYEQQIMIFDHDLNHALSIPTDTQPTGLRFSNNGDLLLVGAKESTEEKPVYVAVFDVNNDFNRLNKYSKHGSRVNDVTFTNNGMAVSAGGDNNEIHIWSPVTSELLKTFKGVGNNVFAVGIADKTLAFGNTQRFRMDVNNYAPLEHTFDLVERDLIPNTPEDELTKFKRAQTEYADRRLKILPQQGWDLAVEDSVNQYQVLRNGWYYHEAFGFADDGTILSGGRGGEVRAYRLENNDFFARLTTDFIGHQGKVWDLASEGQYVVTGGDDQSVRIWNLRAVQQKQVRAYPMLNLFVSSQGEWIVWSKSGFYDASTLGDLHVGYHVNQAEDEAALFYSSDRFLKTLYRPDVITAILETGSEDAALQQMALQAQAVDSILPPKIQLLTENQKTQQAEVTLSFDVELASDPIQRIWLLRNEKFYRQYQGSDIAHGGRFEKTVELLPGINNFTLFAESKVAKSIASRVSIELDDSEWQARGRMQESSLIKIKDTPPELFLLIVGVSDYANANSQLKSINYAHIDAESVAKAFQLQQGKAFAKVVSKVLLNEDANRDSIKQGFNWLQQQVEQRVAYKKKNNLKSEDITLIFLAGHGAKVNEDFFFLGNDAKIEDIANTSVDIMLEAEVFTALPNQLIVMTDACHSGTMGGGVFKNIDSRELGKRLISLNDRAVFIINATQKDKPSYESSEIGHGIFTKVMLEALKTDNEVFIEPFITFIRRNVKRQTEHLEQGPQKPHTVTFGSVDDYLLHKN</sequence>
<keyword evidence="2" id="KW-0677">Repeat</keyword>
<dbReference type="PANTHER" id="PTHR22847">
    <property type="entry name" value="WD40 REPEAT PROTEIN"/>
    <property type="match status" value="1"/>
</dbReference>
<dbReference type="Pfam" id="PF00400">
    <property type="entry name" value="WD40"/>
    <property type="match status" value="4"/>
</dbReference>
<feature type="domain" description="Peptidase C14 caspase" evidence="4">
    <location>
        <begin position="742"/>
        <end position="975"/>
    </location>
</feature>
<dbReference type="InterPro" id="IPR011047">
    <property type="entry name" value="Quinoprotein_ADH-like_sf"/>
</dbReference>
<dbReference type="InterPro" id="IPR020472">
    <property type="entry name" value="WD40_PAC1"/>
</dbReference>
<keyword evidence="6" id="KW-1185">Reference proteome</keyword>
<dbReference type="InterPro" id="IPR015943">
    <property type="entry name" value="WD40/YVTN_repeat-like_dom_sf"/>
</dbReference>
<dbReference type="PANTHER" id="PTHR22847:SF637">
    <property type="entry name" value="WD REPEAT DOMAIN 5B"/>
    <property type="match status" value="1"/>
</dbReference>
<dbReference type="OrthoDB" id="135039at2"/>
<feature type="repeat" description="WD" evidence="3">
    <location>
        <begin position="313"/>
        <end position="354"/>
    </location>
</feature>
<dbReference type="GO" id="GO:0006508">
    <property type="term" value="P:proteolysis"/>
    <property type="evidence" value="ECO:0007669"/>
    <property type="project" value="InterPro"/>
</dbReference>
<dbReference type="PRINTS" id="PR00320">
    <property type="entry name" value="GPROTEINBRPT"/>
</dbReference>
<organism evidence="5 6">
    <name type="scientific">Aliiglaciecola lipolytica E3</name>
    <dbReference type="NCBI Taxonomy" id="1127673"/>
    <lineage>
        <taxon>Bacteria</taxon>
        <taxon>Pseudomonadati</taxon>
        <taxon>Pseudomonadota</taxon>
        <taxon>Gammaproteobacteria</taxon>
        <taxon>Alteromonadales</taxon>
        <taxon>Alteromonadaceae</taxon>
        <taxon>Aliiglaciecola</taxon>
    </lineage>
</organism>
<dbReference type="EMBL" id="BAEN01000059">
    <property type="protein sequence ID" value="GAC15631.1"/>
    <property type="molecule type" value="Genomic_DNA"/>
</dbReference>
<feature type="repeat" description="WD" evidence="3">
    <location>
        <begin position="29"/>
        <end position="70"/>
    </location>
</feature>
<evidence type="ECO:0000256" key="2">
    <source>
        <dbReference type="ARBA" id="ARBA00022737"/>
    </source>
</evidence>
<dbReference type="SUPFAM" id="SSF52129">
    <property type="entry name" value="Caspase-like"/>
    <property type="match status" value="1"/>
</dbReference>